<feature type="chain" id="PRO_5045125808" evidence="10">
    <location>
        <begin position="33"/>
        <end position="429"/>
    </location>
</feature>
<dbReference type="InterPro" id="IPR018044">
    <property type="entry name" value="Peptidase_S11"/>
</dbReference>
<keyword evidence="13" id="KW-1185">Reference proteome</keyword>
<organism evidence="12 13">
    <name type="scientific">Gallibacter intestinalis</name>
    <dbReference type="NCBI Taxonomy" id="2779356"/>
    <lineage>
        <taxon>Bacteria</taxon>
        <taxon>Bacillati</taxon>
        <taxon>Bacillota</taxon>
        <taxon>Clostridia</taxon>
        <taxon>Eubacteriales</taxon>
        <taxon>Eubacteriaceae</taxon>
        <taxon>Gallibacter</taxon>
    </lineage>
</organism>
<dbReference type="InterPro" id="IPR012338">
    <property type="entry name" value="Beta-lactam/transpept-like"/>
</dbReference>
<evidence type="ECO:0000313" key="13">
    <source>
        <dbReference type="Proteomes" id="UP001516588"/>
    </source>
</evidence>
<dbReference type="Proteomes" id="UP001516588">
    <property type="component" value="Unassembled WGS sequence"/>
</dbReference>
<dbReference type="RefSeq" id="WP_226384726.1">
    <property type="nucleotide sequence ID" value="NZ_JADCKA010000002.1"/>
</dbReference>
<evidence type="ECO:0000256" key="8">
    <source>
        <dbReference type="RuleBase" id="RU004016"/>
    </source>
</evidence>
<dbReference type="Gene3D" id="2.60.410.10">
    <property type="entry name" value="D-Ala-D-Ala carboxypeptidase, C-terminal domain"/>
    <property type="match status" value="1"/>
</dbReference>
<evidence type="ECO:0000256" key="5">
    <source>
        <dbReference type="ARBA" id="ARBA00022960"/>
    </source>
</evidence>
<keyword evidence="7" id="KW-0961">Cell wall biogenesis/degradation</keyword>
<comment type="function">
    <text evidence="1">Removes C-terminal D-alanyl residues from sugar-peptide cell wall precursors.</text>
</comment>
<keyword evidence="5" id="KW-0133">Cell shape</keyword>
<feature type="transmembrane region" description="Helical" evidence="9">
    <location>
        <begin position="387"/>
        <end position="417"/>
    </location>
</feature>
<evidence type="ECO:0000256" key="3">
    <source>
        <dbReference type="ARBA" id="ARBA00022729"/>
    </source>
</evidence>
<comment type="caution">
    <text evidence="12">The sequence shown here is derived from an EMBL/GenBank/DDBJ whole genome shotgun (WGS) entry which is preliminary data.</text>
</comment>
<evidence type="ECO:0000259" key="11">
    <source>
        <dbReference type="Pfam" id="PF00768"/>
    </source>
</evidence>
<keyword evidence="3 10" id="KW-0732">Signal</keyword>
<dbReference type="Pfam" id="PF00768">
    <property type="entry name" value="Peptidase_S11"/>
    <property type="match status" value="1"/>
</dbReference>
<dbReference type="PANTHER" id="PTHR21581">
    <property type="entry name" value="D-ALANYL-D-ALANINE CARBOXYPEPTIDASE"/>
    <property type="match status" value="1"/>
</dbReference>
<gene>
    <name evidence="12" type="ORF">INF20_02035</name>
</gene>
<dbReference type="GO" id="GO:0004180">
    <property type="term" value="F:carboxypeptidase activity"/>
    <property type="evidence" value="ECO:0007669"/>
    <property type="project" value="UniProtKB-KW"/>
</dbReference>
<keyword evidence="12" id="KW-0121">Carboxypeptidase</keyword>
<dbReference type="PRINTS" id="PR00725">
    <property type="entry name" value="DADACBPTASE1"/>
</dbReference>
<name>A0ABR9QVZ9_9FIRM</name>
<evidence type="ECO:0000256" key="10">
    <source>
        <dbReference type="SAM" id="SignalP"/>
    </source>
</evidence>
<comment type="similarity">
    <text evidence="2 8">Belongs to the peptidase S11 family.</text>
</comment>
<reference evidence="12 13" key="1">
    <citation type="submission" date="2020-10" db="EMBL/GenBank/DDBJ databases">
        <title>ChiBAC.</title>
        <authorList>
            <person name="Zenner C."/>
            <person name="Hitch T.C.A."/>
            <person name="Clavel T."/>
        </authorList>
    </citation>
    <scope>NUCLEOTIDE SEQUENCE [LARGE SCALE GENOMIC DNA]</scope>
    <source>
        <strain evidence="12 13">DSM 108706</strain>
    </source>
</reference>
<evidence type="ECO:0000256" key="6">
    <source>
        <dbReference type="ARBA" id="ARBA00022984"/>
    </source>
</evidence>
<dbReference type="SUPFAM" id="SSF69189">
    <property type="entry name" value="Penicillin-binding protein associated domain"/>
    <property type="match status" value="1"/>
</dbReference>
<evidence type="ECO:0000313" key="12">
    <source>
        <dbReference type="EMBL" id="MBE5035058.1"/>
    </source>
</evidence>
<sequence>MLIKYFTKRKLITATVALILAAAFLVPSIAKGAASDSADALSSVKVKSSYAVVMDANSGNILYDKSGDETIYPASTSKILTCIVAIENSDMDDIVTVSQNALKGQENNGAHIGLKAGEKLTMKDALYAMMLESANDAAIAIAESISGSEEEFAKLLNEKAKELGLENSHFVTPNGLFDDEHYTTAKDLAIITKYAMENEEFLKIFSAYKYIMSPTNMRSDELDIYTSHKMTKYKSMEYDGIIGGKTGYIEESKCNVVTAAERNGIKLICVTAKCDNIIDAYNDSTKLLDSSFENYSKVKISASENQEKFEDMLKSSNYKIKHSSISDDDLSAVIPKDADVSQITYKIKEEKASYPIKEGDVTGKLQMMYDGNIVGTADITADKDLSFWGYAMSIAVKVILGIAILLIITIVVLRIYFTSKRKRKKISRR</sequence>
<evidence type="ECO:0000256" key="4">
    <source>
        <dbReference type="ARBA" id="ARBA00022801"/>
    </source>
</evidence>
<proteinExistence type="inferred from homology"/>
<keyword evidence="12" id="KW-0645">Protease</keyword>
<dbReference type="InterPro" id="IPR015956">
    <property type="entry name" value="Peniciliin-bd_prot_C_sf"/>
</dbReference>
<feature type="domain" description="Peptidase S11 D-alanyl-D-alanine carboxypeptidase A N-terminal" evidence="11">
    <location>
        <begin position="42"/>
        <end position="271"/>
    </location>
</feature>
<accession>A0ABR9QVZ9</accession>
<keyword evidence="4" id="KW-0378">Hydrolase</keyword>
<dbReference type="InterPro" id="IPR001967">
    <property type="entry name" value="Peptidase_S11_N"/>
</dbReference>
<dbReference type="EMBL" id="JADCKA010000002">
    <property type="protein sequence ID" value="MBE5035058.1"/>
    <property type="molecule type" value="Genomic_DNA"/>
</dbReference>
<keyword evidence="6" id="KW-0573">Peptidoglycan synthesis</keyword>
<dbReference type="SUPFAM" id="SSF56601">
    <property type="entry name" value="beta-lactamase/transpeptidase-like"/>
    <property type="match status" value="1"/>
</dbReference>
<dbReference type="PANTHER" id="PTHR21581:SF33">
    <property type="entry name" value="D-ALANYL-D-ALANINE CARBOXYPEPTIDASE DACB"/>
    <property type="match status" value="1"/>
</dbReference>
<evidence type="ECO:0000256" key="7">
    <source>
        <dbReference type="ARBA" id="ARBA00023316"/>
    </source>
</evidence>
<protein>
    <submittedName>
        <fullName evidence="12">D-alanyl-D-alanine carboxypeptidase</fullName>
    </submittedName>
</protein>
<dbReference type="Gene3D" id="3.40.710.10">
    <property type="entry name" value="DD-peptidase/beta-lactamase superfamily"/>
    <property type="match status" value="1"/>
</dbReference>
<keyword evidence="9" id="KW-1133">Transmembrane helix</keyword>
<keyword evidence="9" id="KW-0812">Transmembrane</keyword>
<keyword evidence="9" id="KW-0472">Membrane</keyword>
<evidence type="ECO:0000256" key="9">
    <source>
        <dbReference type="SAM" id="Phobius"/>
    </source>
</evidence>
<evidence type="ECO:0000256" key="1">
    <source>
        <dbReference type="ARBA" id="ARBA00003217"/>
    </source>
</evidence>
<evidence type="ECO:0000256" key="2">
    <source>
        <dbReference type="ARBA" id="ARBA00007164"/>
    </source>
</evidence>
<dbReference type="InterPro" id="IPR037167">
    <property type="entry name" value="Peptidase_S11_C_sf"/>
</dbReference>
<feature type="signal peptide" evidence="10">
    <location>
        <begin position="1"/>
        <end position="32"/>
    </location>
</feature>